<dbReference type="AlphaFoldDB" id="A0A9Q8LBJ5"/>
<keyword evidence="3" id="KW-1185">Reference proteome</keyword>
<dbReference type="Gene3D" id="2.160.20.80">
    <property type="entry name" value="E3 ubiquitin-protein ligase SopA"/>
    <property type="match status" value="1"/>
</dbReference>
<evidence type="ECO:0000313" key="2">
    <source>
        <dbReference type="EMBL" id="UJO13733.1"/>
    </source>
</evidence>
<protein>
    <recommendedName>
        <fullName evidence="4">Pentapeptide repeat-containing protein</fullName>
    </recommendedName>
</protein>
<evidence type="ECO:0008006" key="4">
    <source>
        <dbReference type="Google" id="ProtNLM"/>
    </source>
</evidence>
<proteinExistence type="predicted"/>
<dbReference type="Pfam" id="PF13599">
    <property type="entry name" value="Pentapeptide_4"/>
    <property type="match status" value="1"/>
</dbReference>
<evidence type="ECO:0000256" key="1">
    <source>
        <dbReference type="SAM" id="MobiDB-lite"/>
    </source>
</evidence>
<name>A0A9Q8LBJ5_PASFU</name>
<dbReference type="InterPro" id="IPR001646">
    <property type="entry name" value="5peptide_repeat"/>
</dbReference>
<gene>
    <name evidence="2" type="ORF">CLAFUR5_02668</name>
</gene>
<sequence length="246" mass="26932">MDQALATLTGKPTDDSTSAARVGQFAPQNDILYSKSNLDGVRIKDCDIRNVQIKNCKLTDVTFENCRFKDVVIDGLDLTGFTFYNLDLKKVRVKDDKLPGYIWSHQDVENACVGAPAFSCTDCCTIEISQRAGQSSRLVTRSLSPADIPGSLSTHISGTSSAMLRRPIELLDLPDAVLNLIVSFVFPRLSDSNYIIVDPYVMARHSAQSFANTAEGNVPGYCFVIFTRSQGSKIPASQNEVDPLVL</sequence>
<dbReference type="EMBL" id="CP090164">
    <property type="protein sequence ID" value="UJO13733.1"/>
    <property type="molecule type" value="Genomic_DNA"/>
</dbReference>
<dbReference type="KEGG" id="ffu:CLAFUR5_02668"/>
<dbReference type="RefSeq" id="XP_047758099.1">
    <property type="nucleotide sequence ID" value="XM_047901816.1"/>
</dbReference>
<reference evidence="2" key="1">
    <citation type="submission" date="2021-12" db="EMBL/GenBank/DDBJ databases">
        <authorList>
            <person name="Zaccaron A."/>
            <person name="Stergiopoulos I."/>
        </authorList>
    </citation>
    <scope>NUCLEOTIDE SEQUENCE</scope>
    <source>
        <strain evidence="2">Race5_Kim</strain>
    </source>
</reference>
<dbReference type="SUPFAM" id="SSF141571">
    <property type="entry name" value="Pentapeptide repeat-like"/>
    <property type="match status" value="1"/>
</dbReference>
<dbReference type="Proteomes" id="UP000756132">
    <property type="component" value="Chromosome 2"/>
</dbReference>
<dbReference type="GeneID" id="71982546"/>
<dbReference type="OrthoDB" id="3629854at2759"/>
<feature type="region of interest" description="Disordered" evidence="1">
    <location>
        <begin position="1"/>
        <end position="20"/>
    </location>
</feature>
<evidence type="ECO:0000313" key="3">
    <source>
        <dbReference type="Proteomes" id="UP000756132"/>
    </source>
</evidence>
<reference evidence="2" key="2">
    <citation type="journal article" date="2022" name="Microb. Genom.">
        <title>A chromosome-scale genome assembly of the tomato pathogen Cladosporium fulvum reveals a compartmentalized genome architecture and the presence of a dispensable chromosome.</title>
        <authorList>
            <person name="Zaccaron A.Z."/>
            <person name="Chen L.H."/>
            <person name="Samaras A."/>
            <person name="Stergiopoulos I."/>
        </authorList>
    </citation>
    <scope>NUCLEOTIDE SEQUENCE</scope>
    <source>
        <strain evidence="2">Race5_Kim</strain>
    </source>
</reference>
<organism evidence="2 3">
    <name type="scientific">Passalora fulva</name>
    <name type="common">Tomato leaf mold</name>
    <name type="synonym">Cladosporium fulvum</name>
    <dbReference type="NCBI Taxonomy" id="5499"/>
    <lineage>
        <taxon>Eukaryota</taxon>
        <taxon>Fungi</taxon>
        <taxon>Dikarya</taxon>
        <taxon>Ascomycota</taxon>
        <taxon>Pezizomycotina</taxon>
        <taxon>Dothideomycetes</taxon>
        <taxon>Dothideomycetidae</taxon>
        <taxon>Mycosphaerellales</taxon>
        <taxon>Mycosphaerellaceae</taxon>
        <taxon>Fulvia</taxon>
    </lineage>
</organism>
<accession>A0A9Q8LBJ5</accession>